<dbReference type="EMBL" id="CP025066">
    <property type="protein sequence ID" value="AUX08468.1"/>
    <property type="molecule type" value="Genomic_DNA"/>
</dbReference>
<dbReference type="Proteomes" id="UP000263012">
    <property type="component" value="Chromosome"/>
</dbReference>
<dbReference type="KEGG" id="hdf:AArcSl_0824"/>
<dbReference type="Pfam" id="PF01996">
    <property type="entry name" value="F420_ligase"/>
    <property type="match status" value="1"/>
</dbReference>
<reference evidence="3" key="1">
    <citation type="submission" date="2017-11" db="EMBL/GenBank/DDBJ databases">
        <title>Phenotypic and genomic properties of facultatively anaerobic sulfur-reducing natronoarchaea from hypersaline soda lakes.</title>
        <authorList>
            <person name="Sorokin D.Y."/>
            <person name="Kublanov I.V."/>
            <person name="Roman P."/>
            <person name="Sinninghe Damste J.S."/>
            <person name="Golyshin P.N."/>
            <person name="Rojo D."/>
            <person name="Ciordia S."/>
            <person name="Mena M.D.C."/>
            <person name="Ferrer M."/>
            <person name="Messina E."/>
            <person name="Smedile F."/>
            <person name="La Spada G."/>
            <person name="La Cono V."/>
            <person name="Yakimov M.M."/>
        </authorList>
    </citation>
    <scope>NUCLEOTIDE SEQUENCE [LARGE SCALE GENOMIC DNA]</scope>
    <source>
        <strain evidence="3">AArc-Sl</strain>
    </source>
</reference>
<evidence type="ECO:0000313" key="3">
    <source>
        <dbReference type="Proteomes" id="UP000263012"/>
    </source>
</evidence>
<name>A0A343TH96_9EURY</name>
<feature type="domain" description="Coenzyme F420:L-glutamate ligase-like" evidence="1">
    <location>
        <begin position="44"/>
        <end position="419"/>
    </location>
</feature>
<dbReference type="InterPro" id="IPR002847">
    <property type="entry name" value="F420-0_gamma-glut_ligase-dom"/>
</dbReference>
<proteinExistence type="predicted"/>
<sequence>MEDNAGNSIRQTPKHIETGNYSSTKYVLVQMTGIPDYVGPCAFGIEMGVLLPGCDLQSQVIEALEEVVEDGFLTDGDTICLTESVVARSQNNYVTKAEIAQEIREGCTLTPEQTIGVVFPITSRNRFVPILAGISRAVPDGKVIVQLQYPTDEVGNRTLPPEVAAELEAETDDHITTDDLDRRYPHPITEIDYIQLYRETIAEEGAEPTIFLSNDPERILEYQPDAVIVSNVHEREKTREAVAAYHDNVLTLQELANDETNDAWSEWGLLGSNMSSGEKIKLAPRRADQFAVELQERIDDEFDKQVHVIINGDGAYKDPSSGIYELADPCAVFGATPDLEDTLRGGVKYKFLVDKYHEEEKSREEISEILAAEAEEHHVESSIESEGTTPRQLQNIIASLADLLTGSADAGTPLVLVKGITGSSND</sequence>
<organism evidence="2 3">
    <name type="scientific">Halalkaliarchaeum desulfuricum</name>
    <dbReference type="NCBI Taxonomy" id="2055893"/>
    <lineage>
        <taxon>Archaea</taxon>
        <taxon>Methanobacteriati</taxon>
        <taxon>Methanobacteriota</taxon>
        <taxon>Stenosarchaea group</taxon>
        <taxon>Halobacteria</taxon>
        <taxon>Halobacteriales</taxon>
        <taxon>Haloferacaceae</taxon>
        <taxon>Halalkaliarchaeum</taxon>
    </lineage>
</organism>
<keyword evidence="2" id="KW-0436">Ligase</keyword>
<dbReference type="AlphaFoldDB" id="A0A343TH96"/>
<evidence type="ECO:0000313" key="2">
    <source>
        <dbReference type="EMBL" id="AUX08468.1"/>
    </source>
</evidence>
<protein>
    <submittedName>
        <fullName evidence="2">F420-0:gamma-glutamyl ligase</fullName>
    </submittedName>
</protein>
<evidence type="ECO:0000259" key="1">
    <source>
        <dbReference type="Pfam" id="PF01996"/>
    </source>
</evidence>
<dbReference type="Gene3D" id="3.30.1330.100">
    <property type="entry name" value="CofE-like"/>
    <property type="match status" value="1"/>
</dbReference>
<accession>A0A343TH96</accession>
<dbReference type="GO" id="GO:0016874">
    <property type="term" value="F:ligase activity"/>
    <property type="evidence" value="ECO:0007669"/>
    <property type="project" value="UniProtKB-KW"/>
</dbReference>
<gene>
    <name evidence="2" type="ORF">AArcSl_0824</name>
</gene>
<keyword evidence="3" id="KW-1185">Reference proteome</keyword>
<dbReference type="SUPFAM" id="SSF144010">
    <property type="entry name" value="CofE-like"/>
    <property type="match status" value="1"/>
</dbReference>